<name>E3QLE6_COLGM</name>
<dbReference type="AlphaFoldDB" id="E3QLE6"/>
<feature type="signal peptide" evidence="6">
    <location>
        <begin position="1"/>
        <end position="21"/>
    </location>
</feature>
<sequence length="150" mass="16125">MACLTGLLIMIGIMVVVPSDGAKWVKASAIFIYALVYFLTIGATAFAILGETSSMALRANTIAITTATQAVCGLAMNLAIPYMVNPDQGNLKGKVEFIFGGLALIATIGSFFYVPEIKRRTFDEINQLFEAKIPPRKMGSIKEGSPDLTR</sequence>
<proteinExistence type="predicted"/>
<dbReference type="Proteomes" id="UP000008782">
    <property type="component" value="Unassembled WGS sequence"/>
</dbReference>
<evidence type="ECO:0000256" key="1">
    <source>
        <dbReference type="ARBA" id="ARBA00004141"/>
    </source>
</evidence>
<evidence type="ECO:0000313" key="7">
    <source>
        <dbReference type="EMBL" id="EFQ31684.1"/>
    </source>
</evidence>
<dbReference type="EMBL" id="GG697357">
    <property type="protein sequence ID" value="EFQ31684.1"/>
    <property type="molecule type" value="Genomic_DNA"/>
</dbReference>
<dbReference type="Gene3D" id="1.20.1250.20">
    <property type="entry name" value="MFS general substrate transporter like domains"/>
    <property type="match status" value="1"/>
</dbReference>
<accession>E3QLE6</accession>
<dbReference type="STRING" id="645133.E3QLE6"/>
<evidence type="ECO:0000256" key="2">
    <source>
        <dbReference type="ARBA" id="ARBA00022692"/>
    </source>
</evidence>
<keyword evidence="3 5" id="KW-1133">Transmembrane helix</keyword>
<dbReference type="Pfam" id="PF00083">
    <property type="entry name" value="Sugar_tr"/>
    <property type="match status" value="1"/>
</dbReference>
<keyword evidence="2 5" id="KW-0812">Transmembrane</keyword>
<organism evidence="8">
    <name type="scientific">Colletotrichum graminicola (strain M1.001 / M2 / FGSC 10212)</name>
    <name type="common">Maize anthracnose fungus</name>
    <name type="synonym">Glomerella graminicola</name>
    <dbReference type="NCBI Taxonomy" id="645133"/>
    <lineage>
        <taxon>Eukaryota</taxon>
        <taxon>Fungi</taxon>
        <taxon>Dikarya</taxon>
        <taxon>Ascomycota</taxon>
        <taxon>Pezizomycotina</taxon>
        <taxon>Sordariomycetes</taxon>
        <taxon>Hypocreomycetidae</taxon>
        <taxon>Glomerellales</taxon>
        <taxon>Glomerellaceae</taxon>
        <taxon>Colletotrichum</taxon>
        <taxon>Colletotrichum graminicola species complex</taxon>
    </lineage>
</organism>
<dbReference type="InterPro" id="IPR036259">
    <property type="entry name" value="MFS_trans_sf"/>
</dbReference>
<keyword evidence="4 5" id="KW-0472">Membrane</keyword>
<dbReference type="InterPro" id="IPR050360">
    <property type="entry name" value="MFS_Sugar_Transporters"/>
</dbReference>
<feature type="transmembrane region" description="Helical" evidence="5">
    <location>
        <begin position="95"/>
        <end position="114"/>
    </location>
</feature>
<dbReference type="SUPFAM" id="SSF103473">
    <property type="entry name" value="MFS general substrate transporter"/>
    <property type="match status" value="1"/>
</dbReference>
<keyword evidence="8" id="KW-1185">Reference proteome</keyword>
<comment type="subcellular location">
    <subcellularLocation>
        <location evidence="1">Membrane</location>
        <topology evidence="1">Multi-pass membrane protein</topology>
    </subcellularLocation>
</comment>
<dbReference type="VEuPathDB" id="FungiDB:GLRG_06659"/>
<reference evidence="8" key="1">
    <citation type="journal article" date="2012" name="Nat. Genet.">
        <title>Lifestyle transitions in plant pathogenic Colletotrichum fungi deciphered by genome and transcriptome analyses.</title>
        <authorList>
            <person name="O'Connell R.J."/>
            <person name="Thon M.R."/>
            <person name="Hacquard S."/>
            <person name="Amyotte S.G."/>
            <person name="Kleemann J."/>
            <person name="Torres M.F."/>
            <person name="Damm U."/>
            <person name="Buiate E.A."/>
            <person name="Epstein L."/>
            <person name="Alkan N."/>
            <person name="Altmueller J."/>
            <person name="Alvarado-Balderrama L."/>
            <person name="Bauser C.A."/>
            <person name="Becker C."/>
            <person name="Birren B.W."/>
            <person name="Chen Z."/>
            <person name="Choi J."/>
            <person name="Crouch J.A."/>
            <person name="Duvick J.P."/>
            <person name="Farman M.A."/>
            <person name="Gan P."/>
            <person name="Heiman D."/>
            <person name="Henrissat B."/>
            <person name="Howard R.J."/>
            <person name="Kabbage M."/>
            <person name="Koch C."/>
            <person name="Kracher B."/>
            <person name="Kubo Y."/>
            <person name="Law A.D."/>
            <person name="Lebrun M.-H."/>
            <person name="Lee Y.-H."/>
            <person name="Miyara I."/>
            <person name="Moore N."/>
            <person name="Neumann U."/>
            <person name="Nordstroem K."/>
            <person name="Panaccione D.G."/>
            <person name="Panstruga R."/>
            <person name="Place M."/>
            <person name="Proctor R.H."/>
            <person name="Prusky D."/>
            <person name="Rech G."/>
            <person name="Reinhardt R."/>
            <person name="Rollins J.A."/>
            <person name="Rounsley S."/>
            <person name="Schardl C.L."/>
            <person name="Schwartz D.C."/>
            <person name="Shenoy N."/>
            <person name="Shirasu K."/>
            <person name="Sikhakolli U.R."/>
            <person name="Stueber K."/>
            <person name="Sukno S.A."/>
            <person name="Sweigard J.A."/>
            <person name="Takano Y."/>
            <person name="Takahara H."/>
            <person name="Trail F."/>
            <person name="van der Does H.C."/>
            <person name="Voll L.M."/>
            <person name="Will I."/>
            <person name="Young S."/>
            <person name="Zeng Q."/>
            <person name="Zhang J."/>
            <person name="Zhou S."/>
            <person name="Dickman M.B."/>
            <person name="Schulze-Lefert P."/>
            <person name="Ver Loren van Themaat E."/>
            <person name="Ma L.-J."/>
            <person name="Vaillancourt L.J."/>
        </authorList>
    </citation>
    <scope>NUCLEOTIDE SEQUENCE [LARGE SCALE GENOMIC DNA]</scope>
    <source>
        <strain evidence="8">M1.001 / M2 / FGSC 10212</strain>
    </source>
</reference>
<evidence type="ECO:0000256" key="4">
    <source>
        <dbReference type="ARBA" id="ARBA00023136"/>
    </source>
</evidence>
<feature type="transmembrane region" description="Helical" evidence="5">
    <location>
        <begin position="31"/>
        <end position="50"/>
    </location>
</feature>
<feature type="chain" id="PRO_5003179847" evidence="6">
    <location>
        <begin position="22"/>
        <end position="150"/>
    </location>
</feature>
<dbReference type="PANTHER" id="PTHR48022">
    <property type="entry name" value="PLASTIDIC GLUCOSE TRANSPORTER 4"/>
    <property type="match status" value="1"/>
</dbReference>
<dbReference type="PANTHER" id="PTHR48022:SF51">
    <property type="entry name" value="ALPHA-GLUCOSIDE TRANSPORTER, PUTATIVE (AFU_ORTHOLOGUE AFUA_6G11920)-RELATED"/>
    <property type="match status" value="1"/>
</dbReference>
<dbReference type="eggNOG" id="KOG0254">
    <property type="taxonomic scope" value="Eukaryota"/>
</dbReference>
<protein>
    <submittedName>
        <fullName evidence="7">Maltose permease</fullName>
    </submittedName>
</protein>
<dbReference type="OrthoDB" id="6612291at2759"/>
<dbReference type="RefSeq" id="XP_008095704.1">
    <property type="nucleotide sequence ID" value="XM_008097513.1"/>
</dbReference>
<evidence type="ECO:0000256" key="6">
    <source>
        <dbReference type="SAM" id="SignalP"/>
    </source>
</evidence>
<dbReference type="InterPro" id="IPR005828">
    <property type="entry name" value="MFS_sugar_transport-like"/>
</dbReference>
<dbReference type="GeneID" id="24412024"/>
<dbReference type="HOGENOM" id="CLU_001265_11_1_1"/>
<evidence type="ECO:0000256" key="3">
    <source>
        <dbReference type="ARBA" id="ARBA00022989"/>
    </source>
</evidence>
<feature type="transmembrane region" description="Helical" evidence="5">
    <location>
        <begin position="62"/>
        <end position="83"/>
    </location>
</feature>
<gene>
    <name evidence="7" type="ORF">GLRG_06659</name>
</gene>
<evidence type="ECO:0000256" key="5">
    <source>
        <dbReference type="SAM" id="Phobius"/>
    </source>
</evidence>
<dbReference type="GO" id="GO:0016020">
    <property type="term" value="C:membrane"/>
    <property type="evidence" value="ECO:0007669"/>
    <property type="project" value="UniProtKB-SubCell"/>
</dbReference>
<evidence type="ECO:0000313" key="8">
    <source>
        <dbReference type="Proteomes" id="UP000008782"/>
    </source>
</evidence>
<dbReference type="GO" id="GO:0005351">
    <property type="term" value="F:carbohydrate:proton symporter activity"/>
    <property type="evidence" value="ECO:0007669"/>
    <property type="project" value="TreeGrafter"/>
</dbReference>
<keyword evidence="6" id="KW-0732">Signal</keyword>